<dbReference type="RefSeq" id="WP_210667049.1">
    <property type="nucleotide sequence ID" value="NZ_JAGFBV010000022.1"/>
</dbReference>
<keyword evidence="2" id="KW-1185">Reference proteome</keyword>
<dbReference type="InterPro" id="IPR011990">
    <property type="entry name" value="TPR-like_helical_dom_sf"/>
</dbReference>
<sequence length="751" mass="85558">MKNVLWSFCAFVCVAFTSYSQTKSIEKGTYLSTNKGQKIKLNLLDNDKYELVFYSGDYEVKGDSLLFKKPDKLADVFDLEYSKDKNIKSKKVKVKFLDAYNSFYLGTQSGAQDVVYQKIKIDYDANPSQTDVEVEIDQPDFMYLVYEGYDGKSSVCKYALPKEINQVVVKYSPDVMGDLNISGYFDAKTNELILGDKLGKNPLVFQSEKNAIVAGSNSKITPVESLVIPYFTYPGKEPLLTEDIVIGEPVDTTAADGDWKVDPPMADSELPKVDFKFKIENNLKDAIATTQKAPNKFLIVYKDSKNPSAKADFDAFIKDQQITVGYYFYDAYKPEFDRFNFYLTSKSDDKWLKNNKIEGDPAIVVLDNDGTVLATAQSRLRDKSYQLNYYDPLCKNLEKAQAFYTFKKLSSSKKPNDDNLILAFNKIAGLDVPYDYDPSYTDQNSGEFKIDYPKFDKKQIDQTWNSLIVAHQKDTKPNMYLVETILREIKNVGFTKQFFNEEKILNDTDFLAIDYLIKHADAIERERATFNATENEVHLIGNISSEIPNALSQSNYLSIDGGAAKGNFSEEKVISVYKKLISSGKGNYDSYKYYFDYLKSTSPSGDIDARYLKEFDSFFNTYLSPEKSNALEQLDKMYDSVEESSEGYYGGWKAFKEYCSNACNDAAWSVVKNSENVDFLKNAITWSEYSLIISKNNAYYLDTLAQLYYKEGQKEKAIATQKQAVKYSTKIEEETAVELKEVLSKMQNGTY</sequence>
<evidence type="ECO:0000313" key="1">
    <source>
        <dbReference type="EMBL" id="MBP4139068.1"/>
    </source>
</evidence>
<dbReference type="SUPFAM" id="SSF48452">
    <property type="entry name" value="TPR-like"/>
    <property type="match status" value="1"/>
</dbReference>
<dbReference type="Proteomes" id="UP000675047">
    <property type="component" value="Unassembled WGS sequence"/>
</dbReference>
<protein>
    <submittedName>
        <fullName evidence="1">Uncharacterized protein</fullName>
    </submittedName>
</protein>
<evidence type="ECO:0000313" key="2">
    <source>
        <dbReference type="Proteomes" id="UP000675047"/>
    </source>
</evidence>
<accession>A0A940X6K3</accession>
<dbReference type="AlphaFoldDB" id="A0A940X6K3"/>
<name>A0A940X6K3_9FLAO</name>
<comment type="caution">
    <text evidence="1">The sequence shown here is derived from an EMBL/GenBank/DDBJ whole genome shotgun (WGS) entry which is preliminary data.</text>
</comment>
<organism evidence="1 2">
    <name type="scientific">Flavobacterium geliluteum</name>
    <dbReference type="NCBI Taxonomy" id="2816120"/>
    <lineage>
        <taxon>Bacteria</taxon>
        <taxon>Pseudomonadati</taxon>
        <taxon>Bacteroidota</taxon>
        <taxon>Flavobacteriia</taxon>
        <taxon>Flavobacteriales</taxon>
        <taxon>Flavobacteriaceae</taxon>
        <taxon>Flavobacterium</taxon>
    </lineage>
</organism>
<gene>
    <name evidence="1" type="ORF">J3495_13365</name>
</gene>
<dbReference type="EMBL" id="JAGFBV010000022">
    <property type="protein sequence ID" value="MBP4139068.1"/>
    <property type="molecule type" value="Genomic_DNA"/>
</dbReference>
<reference evidence="1 2" key="1">
    <citation type="submission" date="2021-03" db="EMBL/GenBank/DDBJ databases">
        <title>Flavobacterium Flabelliformis Sp. Nov. And Flavobacterium Geliluteum Sp. Nov., Two Novel Multidrug Resistant Psychrophilic Species Isolated From Antarctica.</title>
        <authorList>
            <person name="Kralova S."/>
            <person name="Busse H.J."/>
            <person name="Bezdicek M."/>
            <person name="Nykrynova M."/>
            <person name="Kroupova E."/>
            <person name="Krsek D."/>
            <person name="Sedlacek I."/>
        </authorList>
    </citation>
    <scope>NUCLEOTIDE SEQUENCE [LARGE SCALE GENOMIC DNA]</scope>
    <source>
        <strain evidence="1 2">P7388</strain>
    </source>
</reference>
<proteinExistence type="predicted"/>